<keyword evidence="1" id="KW-0472">Membrane</keyword>
<gene>
    <name evidence="2" type="ORF">G3R48_15635</name>
</gene>
<keyword evidence="1" id="KW-0812">Transmembrane</keyword>
<dbReference type="EMBL" id="JAAIKR010000019">
    <property type="protein sequence ID" value="MBR9729411.1"/>
    <property type="molecule type" value="Genomic_DNA"/>
</dbReference>
<dbReference type="RefSeq" id="WP_153666159.1">
    <property type="nucleotide sequence ID" value="NZ_JAAIKR010000019.1"/>
</dbReference>
<keyword evidence="1" id="KW-1133">Transmembrane helix</keyword>
<proteinExistence type="predicted"/>
<name>A0ABS5I664_9GAMM</name>
<reference evidence="2 3" key="1">
    <citation type="submission" date="2020-02" db="EMBL/GenBank/DDBJ databases">
        <title>Shewanella WXL01 sp. nov., a marine bacterium isolated from green algae in Luhuitou Fringing Reef (Northern South China Sea).</title>
        <authorList>
            <person name="Wang X."/>
        </authorList>
    </citation>
    <scope>NUCLEOTIDE SEQUENCE [LARGE SCALE GENOMIC DNA]</scope>
    <source>
        <strain evidence="2 3">MCCC 1A01895</strain>
    </source>
</reference>
<accession>A0ABS5I664</accession>
<protein>
    <submittedName>
        <fullName evidence="2">Uncharacterized protein</fullName>
    </submittedName>
</protein>
<keyword evidence="3" id="KW-1185">Reference proteome</keyword>
<evidence type="ECO:0000313" key="3">
    <source>
        <dbReference type="Proteomes" id="UP000811844"/>
    </source>
</evidence>
<dbReference type="Proteomes" id="UP000811844">
    <property type="component" value="Unassembled WGS sequence"/>
</dbReference>
<comment type="caution">
    <text evidence="2">The sequence shown here is derived from an EMBL/GenBank/DDBJ whole genome shotgun (WGS) entry which is preliminary data.</text>
</comment>
<evidence type="ECO:0000313" key="2">
    <source>
        <dbReference type="EMBL" id="MBR9729411.1"/>
    </source>
</evidence>
<organism evidence="2 3">
    <name type="scientific">Shewanella intestini</name>
    <dbReference type="NCBI Taxonomy" id="2017544"/>
    <lineage>
        <taxon>Bacteria</taxon>
        <taxon>Pseudomonadati</taxon>
        <taxon>Pseudomonadota</taxon>
        <taxon>Gammaproteobacteria</taxon>
        <taxon>Alteromonadales</taxon>
        <taxon>Shewanellaceae</taxon>
        <taxon>Shewanella</taxon>
    </lineage>
</organism>
<sequence length="245" mass="28428">MQIGSCWFNIDTHTLIDQENNHTWQLDEQSYWVLNELSLCRGQVKPFNHFSYPNVKSCAMNEDDIAKVIHLLRHFLGRHACLIELIPSVGIILHHRKKIHKTKVLDEPNAVMSMSQFIAIITILLCALMMIYSGISSSVYDHIDFSVDVYDRSGNKAELEIYTDPVNYTFVQQHKGNFIVKLSQCTVFQWDTISASLSKDRHMINLVLKRIDKGKWSFHNIKVLRSDYGENFSSLSWFKEVDICD</sequence>
<feature type="transmembrane region" description="Helical" evidence="1">
    <location>
        <begin position="114"/>
        <end position="135"/>
    </location>
</feature>
<evidence type="ECO:0000256" key="1">
    <source>
        <dbReference type="SAM" id="Phobius"/>
    </source>
</evidence>